<proteinExistence type="predicted"/>
<comment type="caution">
    <text evidence="3">The sequence shown here is derived from an EMBL/GenBank/DDBJ whole genome shotgun (WGS) entry which is preliminary data.</text>
</comment>
<dbReference type="Pfam" id="PF24254">
    <property type="entry name" value="DUF7455"/>
    <property type="match status" value="1"/>
</dbReference>
<dbReference type="RefSeq" id="WP_167147506.1">
    <property type="nucleotide sequence ID" value="NZ_JAAMOX010000001.1"/>
</dbReference>
<organism evidence="3 4">
    <name type="scientific">Lysinibacter cavernae</name>
    <dbReference type="NCBI Taxonomy" id="1640652"/>
    <lineage>
        <taxon>Bacteria</taxon>
        <taxon>Bacillati</taxon>
        <taxon>Actinomycetota</taxon>
        <taxon>Actinomycetes</taxon>
        <taxon>Micrococcales</taxon>
        <taxon>Microbacteriaceae</taxon>
        <taxon>Lysinibacter</taxon>
    </lineage>
</organism>
<protein>
    <recommendedName>
        <fullName evidence="2">DUF7455 domain-containing protein</fullName>
    </recommendedName>
</protein>
<dbReference type="EMBL" id="JAAMOX010000001">
    <property type="protein sequence ID" value="NIH52651.1"/>
    <property type="molecule type" value="Genomic_DNA"/>
</dbReference>
<feature type="region of interest" description="Disordered" evidence="1">
    <location>
        <begin position="1"/>
        <end position="21"/>
    </location>
</feature>
<evidence type="ECO:0000313" key="4">
    <source>
        <dbReference type="Proteomes" id="UP000541033"/>
    </source>
</evidence>
<dbReference type="InterPro" id="IPR055878">
    <property type="entry name" value="DUF7455"/>
</dbReference>
<name>A0A7X5QZ47_9MICO</name>
<feature type="domain" description="DUF7455" evidence="2">
    <location>
        <begin position="19"/>
        <end position="71"/>
    </location>
</feature>
<accession>A0A7X5QZ47</accession>
<evidence type="ECO:0000259" key="2">
    <source>
        <dbReference type="Pfam" id="PF24254"/>
    </source>
</evidence>
<evidence type="ECO:0000313" key="3">
    <source>
        <dbReference type="EMBL" id="NIH52651.1"/>
    </source>
</evidence>
<dbReference type="AlphaFoldDB" id="A0A7X5QZ47"/>
<reference evidence="3 4" key="1">
    <citation type="submission" date="2020-02" db="EMBL/GenBank/DDBJ databases">
        <title>Sequencing the genomes of 1000 actinobacteria strains.</title>
        <authorList>
            <person name="Klenk H.-P."/>
        </authorList>
    </citation>
    <scope>NUCLEOTIDE SEQUENCE [LARGE SCALE GENOMIC DNA]</scope>
    <source>
        <strain evidence="3 4">DSM 27960</strain>
    </source>
</reference>
<dbReference type="Proteomes" id="UP000541033">
    <property type="component" value="Unassembled WGS sequence"/>
</dbReference>
<sequence>MTTMTDNIQDAPVDEERPLTGLDRCDSCGSQAYIRATMGTSELLFCAHHGNKHKEKLAPLVSAWHDESHKLHQ</sequence>
<evidence type="ECO:0000256" key="1">
    <source>
        <dbReference type="SAM" id="MobiDB-lite"/>
    </source>
</evidence>
<gene>
    <name evidence="3" type="ORF">FHX76_000519</name>
</gene>
<keyword evidence="4" id="KW-1185">Reference proteome</keyword>